<reference evidence="7 8" key="1">
    <citation type="submission" date="2017-03" db="EMBL/GenBank/DDBJ databases">
        <authorList>
            <person name="Afonso C.L."/>
            <person name="Miller P.J."/>
            <person name="Scott M.A."/>
            <person name="Spackman E."/>
            <person name="Goraichik I."/>
            <person name="Dimitrov K.M."/>
            <person name="Suarez D.L."/>
            <person name="Swayne D.E."/>
        </authorList>
    </citation>
    <scope>NUCLEOTIDE SEQUENCE [LARGE SCALE GENOMIC DNA]</scope>
    <source>
        <strain evidence="7">SB41UT1</strain>
    </source>
</reference>
<keyword evidence="5 6" id="KW-0472">Membrane</keyword>
<dbReference type="Pfam" id="PF01679">
    <property type="entry name" value="Pmp3"/>
    <property type="match status" value="1"/>
</dbReference>
<evidence type="ECO:0000256" key="1">
    <source>
        <dbReference type="ARBA" id="ARBA00004370"/>
    </source>
</evidence>
<evidence type="ECO:0000313" key="7">
    <source>
        <dbReference type="EMBL" id="SMA42825.1"/>
    </source>
</evidence>
<dbReference type="PROSITE" id="PS01309">
    <property type="entry name" value="UPF0057"/>
    <property type="match status" value="1"/>
</dbReference>
<evidence type="ECO:0000256" key="3">
    <source>
        <dbReference type="ARBA" id="ARBA00022692"/>
    </source>
</evidence>
<keyword evidence="8" id="KW-1185">Reference proteome</keyword>
<keyword evidence="4 6" id="KW-1133">Transmembrane helix</keyword>
<comment type="subcellular location">
    <subcellularLocation>
        <location evidence="1">Membrane</location>
    </subcellularLocation>
</comment>
<feature type="transmembrane region" description="Helical" evidence="6">
    <location>
        <begin position="27"/>
        <end position="45"/>
    </location>
</feature>
<dbReference type="PANTHER" id="PTHR21659:SF42">
    <property type="entry name" value="UPF0057 MEMBRANE PROTEIN ZK632.10-RELATED"/>
    <property type="match status" value="1"/>
</dbReference>
<organism evidence="7 8">
    <name type="scientific">Parendozoicomonas haliclonae</name>
    <dbReference type="NCBI Taxonomy" id="1960125"/>
    <lineage>
        <taxon>Bacteria</taxon>
        <taxon>Pseudomonadati</taxon>
        <taxon>Pseudomonadota</taxon>
        <taxon>Gammaproteobacteria</taxon>
        <taxon>Oceanospirillales</taxon>
        <taxon>Endozoicomonadaceae</taxon>
        <taxon>Parendozoicomonas</taxon>
    </lineage>
</organism>
<evidence type="ECO:0000313" key="8">
    <source>
        <dbReference type="Proteomes" id="UP000196573"/>
    </source>
</evidence>
<dbReference type="RefSeq" id="WP_087108449.1">
    <property type="nucleotide sequence ID" value="NZ_CBCSCN010000009.1"/>
</dbReference>
<protein>
    <submittedName>
        <fullName evidence="7">Proteolipid membrane potential modulator</fullName>
    </submittedName>
</protein>
<dbReference type="GO" id="GO:0016020">
    <property type="term" value="C:membrane"/>
    <property type="evidence" value="ECO:0007669"/>
    <property type="project" value="UniProtKB-SubCell"/>
</dbReference>
<evidence type="ECO:0000256" key="4">
    <source>
        <dbReference type="ARBA" id="ARBA00022989"/>
    </source>
</evidence>
<evidence type="ECO:0000256" key="2">
    <source>
        <dbReference type="ARBA" id="ARBA00009530"/>
    </source>
</evidence>
<dbReference type="AlphaFoldDB" id="A0A1X7AHM7"/>
<proteinExistence type="inferred from homology"/>
<evidence type="ECO:0000256" key="6">
    <source>
        <dbReference type="SAM" id="Phobius"/>
    </source>
</evidence>
<evidence type="ECO:0000256" key="5">
    <source>
        <dbReference type="ARBA" id="ARBA00023136"/>
    </source>
</evidence>
<dbReference type="EMBL" id="FWPT01000003">
    <property type="protein sequence ID" value="SMA42825.1"/>
    <property type="molecule type" value="Genomic_DNA"/>
</dbReference>
<dbReference type="InterPro" id="IPR000612">
    <property type="entry name" value="PMP3"/>
</dbReference>
<dbReference type="PANTHER" id="PTHR21659">
    <property type="entry name" value="HYDROPHOBIC PROTEIN RCI2 LOW TEMPERATURE AND SALT RESPONSIVE PROTEIN LTI6 -RELATED"/>
    <property type="match status" value="1"/>
</dbReference>
<name>A0A1X7AHM7_9GAMM</name>
<sequence>MRYFLAIILPPLAVFLCGKPIQGILNIILTICGWIPGVIHALFVVNSHLADKRNQDLIDAIEKSEKR</sequence>
<keyword evidence="3 6" id="KW-0812">Transmembrane</keyword>
<dbReference type="Proteomes" id="UP000196573">
    <property type="component" value="Unassembled WGS sequence"/>
</dbReference>
<comment type="similarity">
    <text evidence="2">Belongs to the UPF0057 (PMP3) family.</text>
</comment>
<gene>
    <name evidence="7" type="ORF">EHSB41UT_01492</name>
</gene>
<accession>A0A1X7AHM7</accession>
<dbReference type="OrthoDB" id="9810121at2"/>